<dbReference type="InterPro" id="IPR035965">
    <property type="entry name" value="PAS-like_dom_sf"/>
</dbReference>
<gene>
    <name evidence="7" type="ORF">FXV83_23080</name>
</gene>
<dbReference type="Pfam" id="PF22588">
    <property type="entry name" value="dCache_1_like"/>
    <property type="match status" value="1"/>
</dbReference>
<protein>
    <recommendedName>
        <fullName evidence="1">diguanylate cyclase</fullName>
        <ecNumber evidence="1">2.7.7.65</ecNumber>
    </recommendedName>
</protein>
<evidence type="ECO:0000256" key="1">
    <source>
        <dbReference type="ARBA" id="ARBA00012528"/>
    </source>
</evidence>
<dbReference type="CDD" id="cd00130">
    <property type="entry name" value="PAS"/>
    <property type="match status" value="1"/>
</dbReference>
<comment type="caution">
    <text evidence="7">The sequence shown here is derived from an EMBL/GenBank/DDBJ whole genome shotgun (WGS) entry which is preliminary data.</text>
</comment>
<dbReference type="PANTHER" id="PTHR45138:SF9">
    <property type="entry name" value="DIGUANYLATE CYCLASE DGCM-RELATED"/>
    <property type="match status" value="1"/>
</dbReference>
<dbReference type="CDD" id="cd01949">
    <property type="entry name" value="GGDEF"/>
    <property type="match status" value="1"/>
</dbReference>
<dbReference type="GO" id="GO:1902201">
    <property type="term" value="P:negative regulation of bacterial-type flagellum-dependent cell motility"/>
    <property type="evidence" value="ECO:0007669"/>
    <property type="project" value="TreeGrafter"/>
</dbReference>
<dbReference type="PANTHER" id="PTHR45138">
    <property type="entry name" value="REGULATORY COMPONENTS OF SENSORY TRANSDUCTION SYSTEM"/>
    <property type="match status" value="1"/>
</dbReference>
<keyword evidence="3" id="KW-0812">Transmembrane</keyword>
<dbReference type="NCBIfam" id="TIGR00254">
    <property type="entry name" value="GGDEF"/>
    <property type="match status" value="1"/>
</dbReference>
<dbReference type="Gene3D" id="3.30.450.20">
    <property type="entry name" value="PAS domain"/>
    <property type="match status" value="3"/>
</dbReference>
<dbReference type="SMART" id="SM00267">
    <property type="entry name" value="GGDEF"/>
    <property type="match status" value="1"/>
</dbReference>
<dbReference type="FunFam" id="3.30.70.270:FF:000001">
    <property type="entry name" value="Diguanylate cyclase domain protein"/>
    <property type="match status" value="1"/>
</dbReference>
<sequence>MATSALHQSIHRKPHVVVGTFLALMLACVLGLIVWKASVARDATLSRAQEDLKNLTRSLAEHAAHAFKAPDVAMAGMADLLKFQNPLPERFNAYLVAATRSMPQIREIGVLNTEGNWRYGSFAALPSHNSADRPYFAYHRDNPSPKMLISGPITLRTSGRPSIILSRRISTSSGDFGGVLIAAIDRDYFGEFYRAFEVGSHGGISLLSTDGTLLARWPVADTGQKIADTSLFQERLSKSRAGSYKVKSPFDGLSKYIAYEQSTEYPVVVTVARAEDDVLASWRTDLVSDALVAGLLAAIIVAIAALLSSQFRFRTRLEQSLREREARFRLLADNIADIVIVMDRKGYLRYVSPSVVTVLGKTEDDFLRRLCFEVVHEDDREKVLAAGSELQGPMASRSVRFRVQRGDGATAWLEANFKLAEISSGSELEIVGVLRDVTNQKVLEDELSSANLKLAQLATTDGLTMLANRRSFDAFLRQAYAEHEVVSVLLIDIDHFKGFNDALGHQAGDGCLQRIAELIGSATAKTGGLSARYGGEEFAVVLPGVDEERAARVADAIRLLVRRLEIYHPRSPRKYVAISVGVAAKGDATTDELALTRDADIALYHAKEQGRDCTVASSSLVSSRLEMPSLAPSLWDLEGAL</sequence>
<evidence type="ECO:0000313" key="8">
    <source>
        <dbReference type="Proteomes" id="UP000324797"/>
    </source>
</evidence>
<evidence type="ECO:0000256" key="3">
    <source>
        <dbReference type="SAM" id="Phobius"/>
    </source>
</evidence>
<feature type="transmembrane region" description="Helical" evidence="3">
    <location>
        <begin position="290"/>
        <end position="307"/>
    </location>
</feature>
<dbReference type="PROSITE" id="PS50112">
    <property type="entry name" value="PAS"/>
    <property type="match status" value="1"/>
</dbReference>
<name>A0A5S4YIM0_9BRAD</name>
<dbReference type="NCBIfam" id="TIGR00229">
    <property type="entry name" value="sensory_box"/>
    <property type="match status" value="1"/>
</dbReference>
<dbReference type="InterPro" id="IPR054327">
    <property type="entry name" value="His-kinase-like_sensor"/>
</dbReference>
<dbReference type="InterPro" id="IPR043128">
    <property type="entry name" value="Rev_trsase/Diguanyl_cyclase"/>
</dbReference>
<dbReference type="EMBL" id="VSTH01000078">
    <property type="protein sequence ID" value="TYO64256.1"/>
    <property type="molecule type" value="Genomic_DNA"/>
</dbReference>
<dbReference type="Pfam" id="PF08447">
    <property type="entry name" value="PAS_3"/>
    <property type="match status" value="1"/>
</dbReference>
<keyword evidence="3" id="KW-1133">Transmembrane helix</keyword>
<keyword evidence="3" id="KW-0472">Membrane</keyword>
<dbReference type="InterPro" id="IPR000014">
    <property type="entry name" value="PAS"/>
</dbReference>
<evidence type="ECO:0000256" key="2">
    <source>
        <dbReference type="ARBA" id="ARBA00034247"/>
    </source>
</evidence>
<dbReference type="Gene3D" id="3.30.70.270">
    <property type="match status" value="1"/>
</dbReference>
<evidence type="ECO:0000313" key="7">
    <source>
        <dbReference type="EMBL" id="TYO64256.1"/>
    </source>
</evidence>
<dbReference type="AlphaFoldDB" id="A0A5S4YIM0"/>
<dbReference type="InterPro" id="IPR013655">
    <property type="entry name" value="PAS_fold_3"/>
</dbReference>
<dbReference type="Pfam" id="PF00990">
    <property type="entry name" value="GGDEF"/>
    <property type="match status" value="1"/>
</dbReference>
<dbReference type="RefSeq" id="WP_148741667.1">
    <property type="nucleotide sequence ID" value="NZ_VSTH01000078.1"/>
</dbReference>
<organism evidence="7 8">
    <name type="scientific">Bradyrhizobium hipponense</name>
    <dbReference type="NCBI Taxonomy" id="2605638"/>
    <lineage>
        <taxon>Bacteria</taxon>
        <taxon>Pseudomonadati</taxon>
        <taxon>Pseudomonadota</taxon>
        <taxon>Alphaproteobacteria</taxon>
        <taxon>Hyphomicrobiales</taxon>
        <taxon>Nitrobacteraceae</taxon>
        <taxon>Bradyrhizobium</taxon>
    </lineage>
</organism>
<dbReference type="InterPro" id="IPR050469">
    <property type="entry name" value="Diguanylate_Cyclase"/>
</dbReference>
<keyword evidence="8" id="KW-1185">Reference proteome</keyword>
<dbReference type="InterPro" id="IPR029787">
    <property type="entry name" value="Nucleotide_cyclase"/>
</dbReference>
<dbReference type="SMART" id="SM00091">
    <property type="entry name" value="PAS"/>
    <property type="match status" value="1"/>
</dbReference>
<evidence type="ECO:0000259" key="6">
    <source>
        <dbReference type="PROSITE" id="PS50887"/>
    </source>
</evidence>
<feature type="domain" description="PAS" evidence="4">
    <location>
        <begin position="324"/>
        <end position="397"/>
    </location>
</feature>
<feature type="domain" description="PAC" evidence="5">
    <location>
        <begin position="397"/>
        <end position="449"/>
    </location>
</feature>
<dbReference type="SUPFAM" id="SSF55073">
    <property type="entry name" value="Nucleotide cyclase"/>
    <property type="match status" value="1"/>
</dbReference>
<comment type="catalytic activity">
    <reaction evidence="2">
        <text>2 GTP = 3',3'-c-di-GMP + 2 diphosphate</text>
        <dbReference type="Rhea" id="RHEA:24898"/>
        <dbReference type="ChEBI" id="CHEBI:33019"/>
        <dbReference type="ChEBI" id="CHEBI:37565"/>
        <dbReference type="ChEBI" id="CHEBI:58805"/>
        <dbReference type="EC" id="2.7.7.65"/>
    </reaction>
</comment>
<dbReference type="SUPFAM" id="SSF55785">
    <property type="entry name" value="PYP-like sensor domain (PAS domain)"/>
    <property type="match status" value="1"/>
</dbReference>
<feature type="domain" description="GGDEF" evidence="6">
    <location>
        <begin position="484"/>
        <end position="619"/>
    </location>
</feature>
<dbReference type="InterPro" id="IPR000160">
    <property type="entry name" value="GGDEF_dom"/>
</dbReference>
<dbReference type="Proteomes" id="UP000324797">
    <property type="component" value="Unassembled WGS sequence"/>
</dbReference>
<dbReference type="PROSITE" id="PS50887">
    <property type="entry name" value="GGDEF"/>
    <property type="match status" value="1"/>
</dbReference>
<accession>A0A5S4YIM0</accession>
<reference evidence="7 8" key="1">
    <citation type="submission" date="2019-08" db="EMBL/GenBank/DDBJ databases">
        <title>Bradyrhizobium hipponensis sp. nov., a rhizobium isolated from a Lupinus angustifolius root nodule in Tunisia.</title>
        <authorList>
            <person name="Off K."/>
            <person name="Rejili M."/>
            <person name="Mars M."/>
            <person name="Brachmann A."/>
            <person name="Marin M."/>
        </authorList>
    </citation>
    <scope>NUCLEOTIDE SEQUENCE [LARGE SCALE GENOMIC DNA]</scope>
    <source>
        <strain evidence="8">aSej3</strain>
    </source>
</reference>
<dbReference type="CDD" id="cd12914">
    <property type="entry name" value="PDC1_DGC_like"/>
    <property type="match status" value="1"/>
</dbReference>
<proteinExistence type="predicted"/>
<dbReference type="GO" id="GO:0043709">
    <property type="term" value="P:cell adhesion involved in single-species biofilm formation"/>
    <property type="evidence" value="ECO:0007669"/>
    <property type="project" value="TreeGrafter"/>
</dbReference>
<evidence type="ECO:0000259" key="4">
    <source>
        <dbReference type="PROSITE" id="PS50112"/>
    </source>
</evidence>
<feature type="transmembrane region" description="Helical" evidence="3">
    <location>
        <begin position="16"/>
        <end position="35"/>
    </location>
</feature>
<dbReference type="EC" id="2.7.7.65" evidence="1"/>
<dbReference type="GO" id="GO:0005886">
    <property type="term" value="C:plasma membrane"/>
    <property type="evidence" value="ECO:0007669"/>
    <property type="project" value="TreeGrafter"/>
</dbReference>
<dbReference type="PROSITE" id="PS50113">
    <property type="entry name" value="PAC"/>
    <property type="match status" value="1"/>
</dbReference>
<evidence type="ECO:0000259" key="5">
    <source>
        <dbReference type="PROSITE" id="PS50113"/>
    </source>
</evidence>
<dbReference type="GO" id="GO:0052621">
    <property type="term" value="F:diguanylate cyclase activity"/>
    <property type="evidence" value="ECO:0007669"/>
    <property type="project" value="UniProtKB-EC"/>
</dbReference>
<dbReference type="InterPro" id="IPR000700">
    <property type="entry name" value="PAS-assoc_C"/>
</dbReference>
<dbReference type="CDD" id="cd12915">
    <property type="entry name" value="PDC2_DGC_like"/>
    <property type="match status" value="1"/>
</dbReference>